<organism evidence="3 4">
    <name type="scientific">Prorocentrum cordatum</name>
    <dbReference type="NCBI Taxonomy" id="2364126"/>
    <lineage>
        <taxon>Eukaryota</taxon>
        <taxon>Sar</taxon>
        <taxon>Alveolata</taxon>
        <taxon>Dinophyceae</taxon>
        <taxon>Prorocentrales</taxon>
        <taxon>Prorocentraceae</taxon>
        <taxon>Prorocentrum</taxon>
    </lineage>
</organism>
<dbReference type="Proteomes" id="UP001189429">
    <property type="component" value="Unassembled WGS sequence"/>
</dbReference>
<feature type="compositionally biased region" description="Basic and acidic residues" evidence="1">
    <location>
        <begin position="390"/>
        <end position="419"/>
    </location>
</feature>
<gene>
    <name evidence="3" type="ORF">PCOR1329_LOCUS66333</name>
</gene>
<dbReference type="CDD" id="cd14498">
    <property type="entry name" value="DSP"/>
    <property type="match status" value="1"/>
</dbReference>
<feature type="region of interest" description="Disordered" evidence="1">
    <location>
        <begin position="210"/>
        <end position="246"/>
    </location>
</feature>
<dbReference type="PANTHER" id="PTHR46653">
    <property type="entry name" value="SPECIFICITY PROTEIN PHOSPHATASE, PUTATIVE-RELATED"/>
    <property type="match status" value="1"/>
</dbReference>
<name>A0ABN9WDG6_9DINO</name>
<evidence type="ECO:0000313" key="3">
    <source>
        <dbReference type="EMBL" id="CAK0884366.1"/>
    </source>
</evidence>
<dbReference type="InterPro" id="IPR000340">
    <property type="entry name" value="Dual-sp_phosphatase_cat-dom"/>
</dbReference>
<dbReference type="InterPro" id="IPR029021">
    <property type="entry name" value="Prot-tyrosine_phosphatase-like"/>
</dbReference>
<dbReference type="Pfam" id="PF00782">
    <property type="entry name" value="DSPc"/>
    <property type="match status" value="1"/>
</dbReference>
<feature type="compositionally biased region" description="Polar residues" evidence="1">
    <location>
        <begin position="449"/>
        <end position="458"/>
    </location>
</feature>
<dbReference type="SUPFAM" id="SSF52799">
    <property type="entry name" value="(Phosphotyrosine protein) phosphatases II"/>
    <property type="match status" value="1"/>
</dbReference>
<feature type="compositionally biased region" description="Polar residues" evidence="1">
    <location>
        <begin position="466"/>
        <end position="478"/>
    </location>
</feature>
<dbReference type="EMBL" id="CAUYUJ010018537">
    <property type="protein sequence ID" value="CAK0884366.1"/>
    <property type="molecule type" value="Genomic_DNA"/>
</dbReference>
<proteinExistence type="predicted"/>
<feature type="compositionally biased region" description="Low complexity" evidence="1">
    <location>
        <begin position="514"/>
        <end position="523"/>
    </location>
</feature>
<evidence type="ECO:0000256" key="1">
    <source>
        <dbReference type="SAM" id="MobiDB-lite"/>
    </source>
</evidence>
<sequence>MAGPQLDYEILGAVKVKDGLFIGDELAAGDLEFIVSNKVTHVINCAGRQVPNHWQSIGVAYLTYYWVDADNQVILDQRDVVANEIFAFIEQALTEANSILIHSVRGQSRSCCVLSAYMMKKYCWGLRKTMEFLSFRRPDMNLKPAFLDQLSGYESCLISQSNQTFSLDWNDGNFKSLECEDLLLRNTYINSQMGPPADFQVTANAVRPRKLQWKDEDPHEDGRLEKPAGADRHNLQNLDPNSVNGSHLRCVLKKGTAIPGVDPLGPEGYPSHTNHQAHPAHQTHPSHQSAEVPEHPQVYGPGAGANGVPVHSHAVPEAWAEGETPARLVQHPAAPAPGAAQGGRAAAYDSNDTRHRAPSPSFQVIDEGRKTIKVERVPPQRPPVTTIRDSLTKARRDSAPDHRPPSRDPSPKTSLERRPMASTTPGVRGDSPLRYPSRRQSSPSPSVYGGSQRNSTGSHPGVSLSGVRTTAFVPTNPSFGGGRPSQGMGAFRSGGPVRAKADLVGDTPQRRPRPQTAPSQRPASGSRPASPLGQQR</sequence>
<feature type="compositionally biased region" description="Basic and acidic residues" evidence="1">
    <location>
        <begin position="212"/>
        <end position="234"/>
    </location>
</feature>
<accession>A0ABN9WDG6</accession>
<feature type="compositionally biased region" description="Low complexity" evidence="1">
    <location>
        <begin position="432"/>
        <end position="446"/>
    </location>
</feature>
<feature type="region of interest" description="Disordered" evidence="1">
    <location>
        <begin position="259"/>
        <end position="310"/>
    </location>
</feature>
<feature type="non-terminal residue" evidence="3">
    <location>
        <position position="536"/>
    </location>
</feature>
<dbReference type="PANTHER" id="PTHR46653:SF1">
    <property type="entry name" value="SPECIFICITY PROTEIN PHOSPHATASE, PUTATIVE-RELATED"/>
    <property type="match status" value="1"/>
</dbReference>
<dbReference type="SMART" id="SM00195">
    <property type="entry name" value="DSPc"/>
    <property type="match status" value="1"/>
</dbReference>
<feature type="domain" description="Tyrosine-protein phosphatase" evidence="2">
    <location>
        <begin position="12"/>
        <end position="159"/>
    </location>
</feature>
<dbReference type="PROSITE" id="PS50054">
    <property type="entry name" value="TYR_PHOSPHATASE_DUAL"/>
    <property type="match status" value="1"/>
</dbReference>
<keyword evidence="4" id="KW-1185">Reference proteome</keyword>
<feature type="compositionally biased region" description="Low complexity" evidence="1">
    <location>
        <begin position="333"/>
        <end position="347"/>
    </location>
</feature>
<feature type="region of interest" description="Disordered" evidence="1">
    <location>
        <begin position="333"/>
        <end position="536"/>
    </location>
</feature>
<evidence type="ECO:0000259" key="2">
    <source>
        <dbReference type="PROSITE" id="PS50054"/>
    </source>
</evidence>
<dbReference type="InterPro" id="IPR020422">
    <property type="entry name" value="TYR_PHOSPHATASE_DUAL_dom"/>
</dbReference>
<dbReference type="Gene3D" id="3.90.190.10">
    <property type="entry name" value="Protein tyrosine phosphatase superfamily"/>
    <property type="match status" value="1"/>
</dbReference>
<protein>
    <recommendedName>
        <fullName evidence="2">Tyrosine-protein phosphatase domain-containing protein</fullName>
    </recommendedName>
</protein>
<feature type="compositionally biased region" description="Polar residues" evidence="1">
    <location>
        <begin position="235"/>
        <end position="245"/>
    </location>
</feature>
<evidence type="ECO:0000313" key="4">
    <source>
        <dbReference type="Proteomes" id="UP001189429"/>
    </source>
</evidence>
<reference evidence="3" key="1">
    <citation type="submission" date="2023-10" db="EMBL/GenBank/DDBJ databases">
        <authorList>
            <person name="Chen Y."/>
            <person name="Shah S."/>
            <person name="Dougan E. K."/>
            <person name="Thang M."/>
            <person name="Chan C."/>
        </authorList>
    </citation>
    <scope>NUCLEOTIDE SEQUENCE [LARGE SCALE GENOMIC DNA]</scope>
</reference>
<comment type="caution">
    <text evidence="3">The sequence shown here is derived from an EMBL/GenBank/DDBJ whole genome shotgun (WGS) entry which is preliminary data.</text>
</comment>
<feature type="compositionally biased region" description="Basic and acidic residues" evidence="1">
    <location>
        <begin position="366"/>
        <end position="378"/>
    </location>
</feature>